<evidence type="ECO:0000256" key="8">
    <source>
        <dbReference type="SAM" id="Phobius"/>
    </source>
</evidence>
<comment type="subcellular location">
    <subcellularLocation>
        <location evidence="1">Membrane</location>
        <topology evidence="1">Multi-pass membrane protein</topology>
    </subcellularLocation>
</comment>
<feature type="transmembrane region" description="Helical" evidence="8">
    <location>
        <begin position="623"/>
        <end position="643"/>
    </location>
</feature>
<feature type="transmembrane region" description="Helical" evidence="8">
    <location>
        <begin position="57"/>
        <end position="79"/>
    </location>
</feature>
<feature type="region of interest" description="Disordered" evidence="7">
    <location>
        <begin position="407"/>
        <end position="435"/>
    </location>
</feature>
<feature type="transmembrane region" description="Helical" evidence="8">
    <location>
        <begin position="85"/>
        <end position="104"/>
    </location>
</feature>
<comment type="caution">
    <text evidence="9">The sequence shown here is derived from an EMBL/GenBank/DDBJ whole genome shotgun (WGS) entry which is preliminary data.</text>
</comment>
<reference evidence="9 10" key="1">
    <citation type="submission" date="2020-10" db="EMBL/GenBank/DDBJ databases">
        <authorList>
            <person name="Sedaghatjoo S."/>
        </authorList>
    </citation>
    <scope>NUCLEOTIDE SEQUENCE [LARGE SCALE GENOMIC DNA]</scope>
    <source>
        <strain evidence="9 10">LLFL</strain>
    </source>
</reference>
<keyword evidence="5 8" id="KW-1133">Transmembrane helix</keyword>
<dbReference type="PANTHER" id="PTHR31645">
    <property type="entry name" value="OLIGOPEPTIDE TRANSPORTER YGL114W-RELATED"/>
    <property type="match status" value="1"/>
</dbReference>
<feature type="transmembrane region" description="Helical" evidence="8">
    <location>
        <begin position="443"/>
        <end position="462"/>
    </location>
</feature>
<evidence type="ECO:0000256" key="3">
    <source>
        <dbReference type="ARBA" id="ARBA00022448"/>
    </source>
</evidence>
<keyword evidence="10" id="KW-1185">Reference proteome</keyword>
<feature type="region of interest" description="Disordered" evidence="7">
    <location>
        <begin position="216"/>
        <end position="246"/>
    </location>
</feature>
<dbReference type="AlphaFoldDB" id="A0A9N8Q781"/>
<feature type="transmembrane region" description="Helical" evidence="8">
    <location>
        <begin position="165"/>
        <end position="183"/>
    </location>
</feature>
<evidence type="ECO:0000256" key="6">
    <source>
        <dbReference type="ARBA" id="ARBA00023136"/>
    </source>
</evidence>
<feature type="transmembrane region" description="Helical" evidence="8">
    <location>
        <begin position="291"/>
        <end position="311"/>
    </location>
</feature>
<gene>
    <name evidence="9" type="ORF">JKILLFL_G2803</name>
</gene>
<feature type="compositionally biased region" description="Polar residues" evidence="7">
    <location>
        <begin position="1"/>
        <end position="14"/>
    </location>
</feature>
<evidence type="ECO:0000313" key="9">
    <source>
        <dbReference type="EMBL" id="CAD6905628.1"/>
    </source>
</evidence>
<accession>A0A9N8Q781</accession>
<keyword evidence="4 8" id="KW-0812">Transmembrane</keyword>
<sequence length="844" mass="89350">MRQPSRRSPASTSGWKKERESVLMSHLHGPLGSREHPAGPSSDRDRDLEPARPDDDFTARAVVTGLLIGCLVAFTNLSLGLQSGWTSMMSLQSALLGFGILKFIRMPSLKNRPFSPQENAVLQATAVAVGTMPLSAGFVGIIPALNQLDPEQDGSGPIKLNTWQLLAWSFALAYFGVFFASPLRPALILKEKLPFPSGTATAQLISVLHDKPLANPDGGPAPPASSSSSASAQPRVERSSSGGQEEVGSKAGFQALLWSFGGSALFTLASFFVPVLYAIPIFDPICPGHNAAAMWGWWFTPSLSYIGQGIIMGLPTSLSMSLGAFVGWAILSPISYYTGWAPGDPLSGKDGSRGWLIWIALAIMCSESILGLVALFFANGTEDINKWLHKVSSLLASVGKNSRRVRRQQPGILDTGAEGDEGAEEEDTVEHEPPSRLTSKRTVLLGLLGSTILAVILIELTFKRDSSAPGDTKRPASPSPGSTILAILIALVLSLLGARALGQTDLNPVSGLGKISQLVFALTSPGNVVANLIAGGISEAGAMAAGDMLQDYKTGHLVGSSPHSQFKGQLVGSTLGIFVSVFAYQLYARTYELPGPQFPAPSAGVWLNLARLLNNGHLPPKSAVFMSVFAAIFAVTGILRSVARARGIKREFTSGGAAPQRTSSAKPSWEVFAAWMPSGIAFAVGILNTPNFSLARLVGGLIGYYYLRHVRQQRQGRAPDQGRYANDDDTLAEGEDDGYAGTGTAGGTPDERTGLLRRRAFADGDENEEEEEQGGPEAVTARARRTTRPRVQQASPAFEGVFIIVVASGLVLGEGAASIITLILKQYGFQPLTCFGCRGGCSSC</sequence>
<name>A0A9N8Q781_9BASI</name>
<feature type="region of interest" description="Disordered" evidence="7">
    <location>
        <begin position="716"/>
        <end position="791"/>
    </location>
</feature>
<feature type="compositionally biased region" description="Acidic residues" evidence="7">
    <location>
        <begin position="727"/>
        <end position="738"/>
    </location>
</feature>
<feature type="compositionally biased region" description="Acidic residues" evidence="7">
    <location>
        <begin position="417"/>
        <end position="429"/>
    </location>
</feature>
<keyword evidence="6 8" id="KW-0472">Membrane</keyword>
<evidence type="ECO:0000256" key="4">
    <source>
        <dbReference type="ARBA" id="ARBA00022692"/>
    </source>
</evidence>
<dbReference type="NCBIfam" id="TIGR00728">
    <property type="entry name" value="OPT_sfam"/>
    <property type="match status" value="1"/>
</dbReference>
<feature type="transmembrane region" description="Helical" evidence="8">
    <location>
        <begin position="124"/>
        <end position="145"/>
    </location>
</feature>
<dbReference type="InterPro" id="IPR045035">
    <property type="entry name" value="YSL-like"/>
</dbReference>
<evidence type="ECO:0000256" key="2">
    <source>
        <dbReference type="ARBA" id="ARBA00008807"/>
    </source>
</evidence>
<feature type="compositionally biased region" description="Basic and acidic residues" evidence="7">
    <location>
        <begin position="33"/>
        <end position="53"/>
    </location>
</feature>
<dbReference type="GO" id="GO:0035673">
    <property type="term" value="F:oligopeptide transmembrane transporter activity"/>
    <property type="evidence" value="ECO:0007669"/>
    <property type="project" value="InterPro"/>
</dbReference>
<feature type="region of interest" description="Disordered" evidence="7">
    <location>
        <begin position="1"/>
        <end position="53"/>
    </location>
</feature>
<dbReference type="Proteomes" id="UP000836404">
    <property type="component" value="Unassembled WGS sequence"/>
</dbReference>
<dbReference type="InterPro" id="IPR004813">
    <property type="entry name" value="OPT"/>
</dbReference>
<organism evidence="9 10">
    <name type="scientific">Tilletia laevis</name>
    <dbReference type="NCBI Taxonomy" id="157183"/>
    <lineage>
        <taxon>Eukaryota</taxon>
        <taxon>Fungi</taxon>
        <taxon>Dikarya</taxon>
        <taxon>Basidiomycota</taxon>
        <taxon>Ustilaginomycotina</taxon>
        <taxon>Exobasidiomycetes</taxon>
        <taxon>Tilletiales</taxon>
        <taxon>Tilletiaceae</taxon>
        <taxon>Tilletia</taxon>
    </lineage>
</organism>
<feature type="transmembrane region" description="Helical" evidence="8">
    <location>
        <begin position="318"/>
        <end position="336"/>
    </location>
</feature>
<evidence type="ECO:0000256" key="7">
    <source>
        <dbReference type="SAM" id="MobiDB-lite"/>
    </source>
</evidence>
<evidence type="ECO:0000313" key="10">
    <source>
        <dbReference type="Proteomes" id="UP000836404"/>
    </source>
</evidence>
<keyword evidence="3" id="KW-0813">Transport</keyword>
<feature type="compositionally biased region" description="Acidic residues" evidence="7">
    <location>
        <begin position="763"/>
        <end position="774"/>
    </location>
</feature>
<feature type="transmembrane region" description="Helical" evidence="8">
    <location>
        <begin position="570"/>
        <end position="587"/>
    </location>
</feature>
<feature type="transmembrane region" description="Helical" evidence="8">
    <location>
        <begin position="356"/>
        <end position="378"/>
    </location>
</feature>
<dbReference type="Pfam" id="PF03169">
    <property type="entry name" value="OPT"/>
    <property type="match status" value="1"/>
</dbReference>
<feature type="transmembrane region" description="Helical" evidence="8">
    <location>
        <begin position="482"/>
        <end position="502"/>
    </location>
</feature>
<evidence type="ECO:0008006" key="11">
    <source>
        <dbReference type="Google" id="ProtNLM"/>
    </source>
</evidence>
<dbReference type="GO" id="GO:0000329">
    <property type="term" value="C:fungal-type vacuole membrane"/>
    <property type="evidence" value="ECO:0007669"/>
    <property type="project" value="TreeGrafter"/>
</dbReference>
<protein>
    <recommendedName>
        <fullName evidence="11">Oligopeptide transporter</fullName>
    </recommendedName>
</protein>
<dbReference type="EMBL" id="CAJHJF010000719">
    <property type="protein sequence ID" value="CAD6905628.1"/>
    <property type="molecule type" value="Genomic_DNA"/>
</dbReference>
<evidence type="ECO:0000256" key="5">
    <source>
        <dbReference type="ARBA" id="ARBA00022989"/>
    </source>
</evidence>
<evidence type="ECO:0000256" key="1">
    <source>
        <dbReference type="ARBA" id="ARBA00004141"/>
    </source>
</evidence>
<feature type="transmembrane region" description="Helical" evidence="8">
    <location>
        <begin position="800"/>
        <end position="824"/>
    </location>
</feature>
<dbReference type="PANTHER" id="PTHR31645:SF0">
    <property type="entry name" value="OLIGOPEPTIDE TRANSPORTER YGL114W-RELATED"/>
    <property type="match status" value="1"/>
</dbReference>
<comment type="similarity">
    <text evidence="2">Belongs to the oligopeptide OPT transporter family.</text>
</comment>
<feature type="transmembrane region" description="Helical" evidence="8">
    <location>
        <begin position="255"/>
        <end position="279"/>
    </location>
</feature>
<proteinExistence type="inferred from homology"/>